<dbReference type="EC" id="3.2.2.-" evidence="5"/>
<keyword evidence="2 5" id="KW-0227">DNA damage</keyword>
<gene>
    <name evidence="6" type="ORF">FHX41_2658</name>
</gene>
<dbReference type="Pfam" id="PF02245">
    <property type="entry name" value="Pur_DNA_glyco"/>
    <property type="match status" value="1"/>
</dbReference>
<evidence type="ECO:0000256" key="4">
    <source>
        <dbReference type="ARBA" id="ARBA00023204"/>
    </source>
</evidence>
<evidence type="ECO:0000313" key="7">
    <source>
        <dbReference type="Proteomes" id="UP000316706"/>
    </source>
</evidence>
<dbReference type="RefSeq" id="WP_141968772.1">
    <property type="nucleotide sequence ID" value="NZ_VFPO01000001.1"/>
</dbReference>
<dbReference type="NCBIfam" id="TIGR00567">
    <property type="entry name" value="3mg"/>
    <property type="match status" value="1"/>
</dbReference>
<dbReference type="SUPFAM" id="SSF50486">
    <property type="entry name" value="FMT C-terminal domain-like"/>
    <property type="match status" value="1"/>
</dbReference>
<keyword evidence="3 5" id="KW-0378">Hydrolase</keyword>
<dbReference type="EMBL" id="VFPO01000001">
    <property type="protein sequence ID" value="TQM68982.1"/>
    <property type="molecule type" value="Genomic_DNA"/>
</dbReference>
<evidence type="ECO:0000313" key="6">
    <source>
        <dbReference type="EMBL" id="TQM68982.1"/>
    </source>
</evidence>
<dbReference type="GO" id="GO:0006284">
    <property type="term" value="P:base-excision repair"/>
    <property type="evidence" value="ECO:0007669"/>
    <property type="project" value="InterPro"/>
</dbReference>
<evidence type="ECO:0000256" key="5">
    <source>
        <dbReference type="HAMAP-Rule" id="MF_00527"/>
    </source>
</evidence>
<dbReference type="NCBIfam" id="NF002003">
    <property type="entry name" value="PRK00802.1-3"/>
    <property type="match status" value="1"/>
</dbReference>
<comment type="similarity">
    <text evidence="1 5">Belongs to the DNA glycosylase MPG family.</text>
</comment>
<dbReference type="Gene3D" id="3.10.300.10">
    <property type="entry name" value="Methylpurine-DNA glycosylase (MPG)"/>
    <property type="match status" value="1"/>
</dbReference>
<dbReference type="Proteomes" id="UP000316706">
    <property type="component" value="Unassembled WGS sequence"/>
</dbReference>
<protein>
    <recommendedName>
        <fullName evidence="5">Putative 3-methyladenine DNA glycosylase</fullName>
        <ecNumber evidence="5">3.2.2.-</ecNumber>
    </recommendedName>
</protein>
<dbReference type="OrthoDB" id="9794313at2"/>
<dbReference type="CDD" id="cd00540">
    <property type="entry name" value="AAG"/>
    <property type="match status" value="1"/>
</dbReference>
<dbReference type="HAMAP" id="MF_00527">
    <property type="entry name" value="3MGH"/>
    <property type="match status" value="1"/>
</dbReference>
<dbReference type="GO" id="GO:0003905">
    <property type="term" value="F:alkylbase DNA N-glycosylase activity"/>
    <property type="evidence" value="ECO:0007669"/>
    <property type="project" value="InterPro"/>
</dbReference>
<name>A0A543IEG9_9ACTN</name>
<reference evidence="6 7" key="1">
    <citation type="submission" date="2019-06" db="EMBL/GenBank/DDBJ databases">
        <title>Sequencing the genomes of 1000 actinobacteria strains.</title>
        <authorList>
            <person name="Klenk H.-P."/>
        </authorList>
    </citation>
    <scope>NUCLEOTIDE SEQUENCE [LARGE SCALE GENOMIC DNA]</scope>
    <source>
        <strain evidence="6 7">DSM 45043</strain>
    </source>
</reference>
<evidence type="ECO:0000256" key="1">
    <source>
        <dbReference type="ARBA" id="ARBA00009232"/>
    </source>
</evidence>
<dbReference type="InterPro" id="IPR011034">
    <property type="entry name" value="Formyl_transferase-like_C_sf"/>
</dbReference>
<dbReference type="InterPro" id="IPR036995">
    <property type="entry name" value="MPG_sf"/>
</dbReference>
<organism evidence="6 7">
    <name type="scientific">Actinomadura hallensis</name>
    <dbReference type="NCBI Taxonomy" id="337895"/>
    <lineage>
        <taxon>Bacteria</taxon>
        <taxon>Bacillati</taxon>
        <taxon>Actinomycetota</taxon>
        <taxon>Actinomycetes</taxon>
        <taxon>Streptosporangiales</taxon>
        <taxon>Thermomonosporaceae</taxon>
        <taxon>Actinomadura</taxon>
    </lineage>
</organism>
<dbReference type="FunFam" id="3.10.300.10:FF:000001">
    <property type="entry name" value="Putative 3-methyladenine DNA glycosylase"/>
    <property type="match status" value="1"/>
</dbReference>
<accession>A0A543IEG9</accession>
<dbReference type="AlphaFoldDB" id="A0A543IEG9"/>
<sequence>MSAEPLPRDFFDRPVEEVAPSLLGRVLRHRTPEGVVAVRLTEVEAYAGQRDPASHAYRGKTARNAVMFGPPGHVYVYFTYGMHFCMNLVCGPDGTAMAVLLRAGEVVEGMETAQARRPRSTVRDLARGPARLCQALGVAREQNGLDVCAPDGPLSIHAGEPADPGAIRTGPRTGVNGAKDVPWRFWIAGDPTVSPYRRHVPRQRKKIATTG</sequence>
<dbReference type="InterPro" id="IPR003180">
    <property type="entry name" value="MPG"/>
</dbReference>
<comment type="caution">
    <text evidence="6">The sequence shown here is derived from an EMBL/GenBank/DDBJ whole genome shotgun (WGS) entry which is preliminary data.</text>
</comment>
<evidence type="ECO:0000256" key="2">
    <source>
        <dbReference type="ARBA" id="ARBA00022763"/>
    </source>
</evidence>
<dbReference type="PANTHER" id="PTHR10429">
    <property type="entry name" value="DNA-3-METHYLADENINE GLYCOSYLASE"/>
    <property type="match status" value="1"/>
</dbReference>
<evidence type="ECO:0000256" key="3">
    <source>
        <dbReference type="ARBA" id="ARBA00022801"/>
    </source>
</evidence>
<dbReference type="GO" id="GO:0003677">
    <property type="term" value="F:DNA binding"/>
    <property type="evidence" value="ECO:0007669"/>
    <property type="project" value="InterPro"/>
</dbReference>
<dbReference type="PANTHER" id="PTHR10429:SF0">
    <property type="entry name" value="DNA-3-METHYLADENINE GLYCOSYLASE"/>
    <property type="match status" value="1"/>
</dbReference>
<keyword evidence="7" id="KW-1185">Reference proteome</keyword>
<keyword evidence="4 5" id="KW-0234">DNA repair</keyword>
<proteinExistence type="inferred from homology"/>